<evidence type="ECO:0000313" key="4">
    <source>
        <dbReference type="Proteomes" id="UP000813444"/>
    </source>
</evidence>
<organism evidence="3 4">
    <name type="scientific">Stachybotrys elegans</name>
    <dbReference type="NCBI Taxonomy" id="80388"/>
    <lineage>
        <taxon>Eukaryota</taxon>
        <taxon>Fungi</taxon>
        <taxon>Dikarya</taxon>
        <taxon>Ascomycota</taxon>
        <taxon>Pezizomycotina</taxon>
        <taxon>Sordariomycetes</taxon>
        <taxon>Hypocreomycetidae</taxon>
        <taxon>Hypocreales</taxon>
        <taxon>Stachybotryaceae</taxon>
        <taxon>Stachybotrys</taxon>
    </lineage>
</organism>
<name>A0A8K0WL03_9HYPO</name>
<proteinExistence type="predicted"/>
<accession>A0A8K0WL03</accession>
<dbReference type="AlphaFoldDB" id="A0A8K0WL03"/>
<gene>
    <name evidence="3" type="ORF">B0I35DRAFT_102470</name>
</gene>
<dbReference type="EMBL" id="JAGPNK010000016">
    <property type="protein sequence ID" value="KAH7308045.1"/>
    <property type="molecule type" value="Genomic_DNA"/>
</dbReference>
<evidence type="ECO:0000313" key="3">
    <source>
        <dbReference type="EMBL" id="KAH7308045.1"/>
    </source>
</evidence>
<evidence type="ECO:0000256" key="2">
    <source>
        <dbReference type="SAM" id="SignalP"/>
    </source>
</evidence>
<feature type="compositionally biased region" description="Basic and acidic residues" evidence="1">
    <location>
        <begin position="111"/>
        <end position="121"/>
    </location>
</feature>
<reference evidence="3" key="1">
    <citation type="journal article" date="2021" name="Nat. Commun.">
        <title>Genetic determinants of endophytism in the Arabidopsis root mycobiome.</title>
        <authorList>
            <person name="Mesny F."/>
            <person name="Miyauchi S."/>
            <person name="Thiergart T."/>
            <person name="Pickel B."/>
            <person name="Atanasova L."/>
            <person name="Karlsson M."/>
            <person name="Huettel B."/>
            <person name="Barry K.W."/>
            <person name="Haridas S."/>
            <person name="Chen C."/>
            <person name="Bauer D."/>
            <person name="Andreopoulos W."/>
            <person name="Pangilinan J."/>
            <person name="LaButti K."/>
            <person name="Riley R."/>
            <person name="Lipzen A."/>
            <person name="Clum A."/>
            <person name="Drula E."/>
            <person name="Henrissat B."/>
            <person name="Kohler A."/>
            <person name="Grigoriev I.V."/>
            <person name="Martin F.M."/>
            <person name="Hacquard S."/>
        </authorList>
    </citation>
    <scope>NUCLEOTIDE SEQUENCE</scope>
    <source>
        <strain evidence="3">MPI-CAGE-CH-0235</strain>
    </source>
</reference>
<evidence type="ECO:0000256" key="1">
    <source>
        <dbReference type="SAM" id="MobiDB-lite"/>
    </source>
</evidence>
<feature type="chain" id="PRO_5035448753" description="Extracellular membrane protein CFEM domain-containing protein" evidence="2">
    <location>
        <begin position="24"/>
        <end position="231"/>
    </location>
</feature>
<comment type="caution">
    <text evidence="3">The sequence shown here is derived from an EMBL/GenBank/DDBJ whole genome shotgun (WGS) entry which is preliminary data.</text>
</comment>
<dbReference type="Proteomes" id="UP000813444">
    <property type="component" value="Unassembled WGS sequence"/>
</dbReference>
<keyword evidence="4" id="KW-1185">Reference proteome</keyword>
<feature type="region of interest" description="Disordered" evidence="1">
    <location>
        <begin position="111"/>
        <end position="146"/>
    </location>
</feature>
<sequence length="231" mass="23952">MARTSFAQMRLINLLFLAGIAASQRLSLSTFQAVGSDMVSLGCMFAYSTRFTECDQGSIIAGNGCSPACQADLQAVQSRIQDRCEAITPIPGSLLESAMNGGLVQALCSPGRKDELNRDNDPEFQGPSSSSQEPPAPTTPPVESLPINNFFLSRTNEITITTSIVPKAAAVTQPPSAPVGGSPNPGQPSGDGSGSPYDMGSQFGSGAGSLEPRMSNAAMVVAVAIMMALLY</sequence>
<keyword evidence="2" id="KW-0732">Signal</keyword>
<feature type="compositionally biased region" description="Low complexity" evidence="1">
    <location>
        <begin position="178"/>
        <end position="201"/>
    </location>
</feature>
<protein>
    <recommendedName>
        <fullName evidence="5">Extracellular membrane protein CFEM domain-containing protein</fullName>
    </recommendedName>
</protein>
<feature type="region of interest" description="Disordered" evidence="1">
    <location>
        <begin position="171"/>
        <end position="208"/>
    </location>
</feature>
<feature type="signal peptide" evidence="2">
    <location>
        <begin position="1"/>
        <end position="23"/>
    </location>
</feature>
<evidence type="ECO:0008006" key="5">
    <source>
        <dbReference type="Google" id="ProtNLM"/>
    </source>
</evidence>